<dbReference type="InterPro" id="IPR012921">
    <property type="entry name" value="SPOC_C"/>
</dbReference>
<dbReference type="AlphaFoldDB" id="A0A7S1TLN4"/>
<name>A0A7S1TLN4_9RHOD</name>
<dbReference type="GO" id="GO:0031146">
    <property type="term" value="P:SCF-dependent proteasomal ubiquitin-dependent protein catabolic process"/>
    <property type="evidence" value="ECO:0007669"/>
    <property type="project" value="TreeGrafter"/>
</dbReference>
<gene>
    <name evidence="3" type="ORF">EAUS1353_LOCUS1137</name>
</gene>
<dbReference type="Gene3D" id="1.20.1280.50">
    <property type="match status" value="1"/>
</dbReference>
<dbReference type="GO" id="GO:0005737">
    <property type="term" value="C:cytoplasm"/>
    <property type="evidence" value="ECO:0007669"/>
    <property type="project" value="TreeGrafter"/>
</dbReference>
<proteinExistence type="predicted"/>
<dbReference type="InterPro" id="IPR001810">
    <property type="entry name" value="F-box_dom"/>
</dbReference>
<dbReference type="EMBL" id="HBGI01001755">
    <property type="protein sequence ID" value="CAD9239399.1"/>
    <property type="molecule type" value="Transcribed_RNA"/>
</dbReference>
<accession>A0A7S1TLN4</accession>
<reference evidence="3" key="1">
    <citation type="submission" date="2021-01" db="EMBL/GenBank/DDBJ databases">
        <authorList>
            <person name="Corre E."/>
            <person name="Pelletier E."/>
            <person name="Niang G."/>
            <person name="Scheremetjew M."/>
            <person name="Finn R."/>
            <person name="Kale V."/>
            <person name="Holt S."/>
            <person name="Cochrane G."/>
            <person name="Meng A."/>
            <person name="Brown T."/>
            <person name="Cohen L."/>
        </authorList>
    </citation>
    <scope>NUCLEOTIDE SEQUENCE</scope>
    <source>
        <strain evidence="3">CCMP3124</strain>
    </source>
</reference>
<dbReference type="SUPFAM" id="SSF81383">
    <property type="entry name" value="F-box domain"/>
    <property type="match status" value="1"/>
</dbReference>
<evidence type="ECO:0000313" key="3">
    <source>
        <dbReference type="EMBL" id="CAD9239399.1"/>
    </source>
</evidence>
<organism evidence="3">
    <name type="scientific">Erythrolobus australicus</name>
    <dbReference type="NCBI Taxonomy" id="1077150"/>
    <lineage>
        <taxon>Eukaryota</taxon>
        <taxon>Rhodophyta</taxon>
        <taxon>Bangiophyceae</taxon>
        <taxon>Porphyridiales</taxon>
        <taxon>Porphyridiaceae</taxon>
        <taxon>Erythrolobus</taxon>
    </lineage>
</organism>
<feature type="domain" description="F-box" evidence="2">
    <location>
        <begin position="201"/>
        <end position="247"/>
    </location>
</feature>
<feature type="compositionally biased region" description="Polar residues" evidence="1">
    <location>
        <begin position="10"/>
        <end position="20"/>
    </location>
</feature>
<dbReference type="PANTHER" id="PTHR12874">
    <property type="entry name" value="F-BOX ONLY PROTEIN 48-RELATED"/>
    <property type="match status" value="1"/>
</dbReference>
<dbReference type="PROSITE" id="PS50181">
    <property type="entry name" value="FBOX"/>
    <property type="match status" value="1"/>
</dbReference>
<feature type="region of interest" description="Disordered" evidence="1">
    <location>
        <begin position="1"/>
        <end position="46"/>
    </location>
</feature>
<dbReference type="InterPro" id="IPR036047">
    <property type="entry name" value="F-box-like_dom_sf"/>
</dbReference>
<evidence type="ECO:0000256" key="1">
    <source>
        <dbReference type="SAM" id="MobiDB-lite"/>
    </source>
</evidence>
<dbReference type="GO" id="GO:0019005">
    <property type="term" value="C:SCF ubiquitin ligase complex"/>
    <property type="evidence" value="ECO:0007669"/>
    <property type="project" value="TreeGrafter"/>
</dbReference>
<protein>
    <recommendedName>
        <fullName evidence="2">F-box domain-containing protein</fullName>
    </recommendedName>
</protein>
<dbReference type="PANTHER" id="PTHR12874:SF9">
    <property type="entry name" value="F-BOX ONLY PROTEIN 48"/>
    <property type="match status" value="1"/>
</dbReference>
<evidence type="ECO:0000259" key="2">
    <source>
        <dbReference type="PROSITE" id="PS50181"/>
    </source>
</evidence>
<dbReference type="Pfam" id="PF07744">
    <property type="entry name" value="SPOC"/>
    <property type="match status" value="1"/>
</dbReference>
<sequence length="418" mass="45180">MGEKGCLQAGGQQPAQQRTQRGAPAAEGVPANEGDDQDDPAHDSDAPEHMRQLLQVAAQIYAAQPAARPSCKGNCFSDHTAVAGLSLAMVGGSNGAACTSAHSNFTLSGSEEGKDCGACPDGNRQIAAHEPDSVMKLVTELQAIISYVHDKPALQQCGASFVRDRLRTLLVKSASEAQSAIAAEDSKFSTALAAKVPGAAQRSIDALPDDVVRHMLGMLDGESLSAAQATCRRWRRFVSHAALWKSLCVANWRALDTDAALWRMLCRTAAPEILENFDSRWQLGYPLIAKLASWRVRLQKTGRFICNLVAHQVSGRPLVGGSMPETLVVERRFNVLHLETFVLPESAVLYYEPATIADEAGFEEFIEYLTKRTRAGLALDEQRRFIFIPPCEYASANLDYDGSALLGIVQTAYPPLVA</sequence>
<dbReference type="Pfam" id="PF12937">
    <property type="entry name" value="F-box-like"/>
    <property type="match status" value="1"/>
</dbReference>